<keyword evidence="5 7" id="KW-1133">Transmembrane helix</keyword>
<dbReference type="CDD" id="cd06261">
    <property type="entry name" value="TM_PBP2"/>
    <property type="match status" value="1"/>
</dbReference>
<gene>
    <name evidence="9" type="ORF">HNR71_004510</name>
    <name evidence="10" type="ORF">HPO96_35905</name>
</gene>
<feature type="transmembrane region" description="Helical" evidence="7">
    <location>
        <begin position="295"/>
        <end position="318"/>
    </location>
</feature>
<comment type="subcellular location">
    <subcellularLocation>
        <location evidence="1 7">Cell membrane</location>
        <topology evidence="1 7">Multi-pass membrane protein</topology>
    </subcellularLocation>
</comment>
<feature type="transmembrane region" description="Helical" evidence="7">
    <location>
        <begin position="253"/>
        <end position="275"/>
    </location>
</feature>
<name>A0A7Y4L944_9ACTN</name>
<proteinExistence type="inferred from homology"/>
<reference evidence="9 12" key="2">
    <citation type="submission" date="2020-08" db="EMBL/GenBank/DDBJ databases">
        <title>Sequencing the genomes of 1000 actinobacteria strains.</title>
        <authorList>
            <person name="Klenk H.-P."/>
        </authorList>
    </citation>
    <scope>NUCLEOTIDE SEQUENCE [LARGE SCALE GENOMIC DNA]</scope>
    <source>
        <strain evidence="9 12">DSM 15626</strain>
    </source>
</reference>
<organism evidence="10 11">
    <name type="scientific">Kribbella sandramycini</name>
    <dbReference type="NCBI Taxonomy" id="60450"/>
    <lineage>
        <taxon>Bacteria</taxon>
        <taxon>Bacillati</taxon>
        <taxon>Actinomycetota</taxon>
        <taxon>Actinomycetes</taxon>
        <taxon>Propionibacteriales</taxon>
        <taxon>Kribbellaceae</taxon>
        <taxon>Kribbella</taxon>
    </lineage>
</organism>
<dbReference type="InterPro" id="IPR035906">
    <property type="entry name" value="MetI-like_sf"/>
</dbReference>
<dbReference type="Pfam" id="PF19300">
    <property type="entry name" value="BPD_transp_1_N"/>
    <property type="match status" value="1"/>
</dbReference>
<protein>
    <submittedName>
        <fullName evidence="10">ABC transporter permease</fullName>
    </submittedName>
    <submittedName>
        <fullName evidence="9">Peptide/nickel transport system permease protein</fullName>
    </submittedName>
</protein>
<evidence type="ECO:0000256" key="2">
    <source>
        <dbReference type="ARBA" id="ARBA00022448"/>
    </source>
</evidence>
<sequence>MPGIVWFVVRRLFATVLVMLALSLAVYLIFYAIPADPAHLSCGKPCTPDRLEQARHFMQLDQSTIQQYLNFLRGIFAGRTFGDGPAAVRCEAPCFGYSFPLGRPVTTLIADRLPVTASIALGAAVLWLLIGVSLGVIAALNRGRLLDRLSVGVALIGVSTPSFLLGLLAILAFGFWLNMVPVNGYVPFTESPVDWAWHLVTPWLVLAVLQAASYIRLTRAQMLEELNLDHITTARAKGAGEARVVVTHGLRGALVPIVTLFGLDLGGLLGGAILTEKVFSMQGLGELLISAVGQLDVAVVVGVTLFSAFLIILANLVVDIVHGALDPRVSHG</sequence>
<keyword evidence="3" id="KW-1003">Cell membrane</keyword>
<dbReference type="AlphaFoldDB" id="A0A7Y4L944"/>
<dbReference type="GO" id="GO:0055085">
    <property type="term" value="P:transmembrane transport"/>
    <property type="evidence" value="ECO:0007669"/>
    <property type="project" value="InterPro"/>
</dbReference>
<feature type="transmembrane region" description="Helical" evidence="7">
    <location>
        <begin position="12"/>
        <end position="33"/>
    </location>
</feature>
<evidence type="ECO:0000259" key="8">
    <source>
        <dbReference type="PROSITE" id="PS50928"/>
    </source>
</evidence>
<keyword evidence="2 7" id="KW-0813">Transport</keyword>
<dbReference type="Pfam" id="PF00528">
    <property type="entry name" value="BPD_transp_1"/>
    <property type="match status" value="1"/>
</dbReference>
<evidence type="ECO:0000256" key="6">
    <source>
        <dbReference type="ARBA" id="ARBA00023136"/>
    </source>
</evidence>
<dbReference type="EMBL" id="JABJRC010000014">
    <property type="protein sequence ID" value="NOL45641.1"/>
    <property type="molecule type" value="Genomic_DNA"/>
</dbReference>
<evidence type="ECO:0000313" key="11">
    <source>
        <dbReference type="Proteomes" id="UP000534306"/>
    </source>
</evidence>
<comment type="caution">
    <text evidence="10">The sequence shown here is derived from an EMBL/GenBank/DDBJ whole genome shotgun (WGS) entry which is preliminary data.</text>
</comment>
<feature type="transmembrane region" description="Helical" evidence="7">
    <location>
        <begin position="195"/>
        <end position="215"/>
    </location>
</feature>
<evidence type="ECO:0000313" key="9">
    <source>
        <dbReference type="EMBL" id="MBB6568873.1"/>
    </source>
</evidence>
<dbReference type="SUPFAM" id="SSF161098">
    <property type="entry name" value="MetI-like"/>
    <property type="match status" value="1"/>
</dbReference>
<accession>A0A7Y4L944</accession>
<dbReference type="InterPro" id="IPR000515">
    <property type="entry name" value="MetI-like"/>
</dbReference>
<keyword evidence="6 7" id="KW-0472">Membrane</keyword>
<evidence type="ECO:0000256" key="7">
    <source>
        <dbReference type="RuleBase" id="RU363032"/>
    </source>
</evidence>
<keyword evidence="4 7" id="KW-0812">Transmembrane</keyword>
<dbReference type="PANTHER" id="PTHR30465">
    <property type="entry name" value="INNER MEMBRANE ABC TRANSPORTER"/>
    <property type="match status" value="1"/>
</dbReference>
<evidence type="ECO:0000256" key="4">
    <source>
        <dbReference type="ARBA" id="ARBA00022692"/>
    </source>
</evidence>
<dbReference type="Proteomes" id="UP000534306">
    <property type="component" value="Unassembled WGS sequence"/>
</dbReference>
<evidence type="ECO:0000256" key="5">
    <source>
        <dbReference type="ARBA" id="ARBA00022989"/>
    </source>
</evidence>
<dbReference type="Proteomes" id="UP000553957">
    <property type="component" value="Unassembled WGS sequence"/>
</dbReference>
<evidence type="ECO:0000313" key="12">
    <source>
        <dbReference type="Proteomes" id="UP000553957"/>
    </source>
</evidence>
<feature type="domain" description="ABC transmembrane type-1" evidence="8">
    <location>
        <begin position="113"/>
        <end position="322"/>
    </location>
</feature>
<evidence type="ECO:0000256" key="1">
    <source>
        <dbReference type="ARBA" id="ARBA00004651"/>
    </source>
</evidence>
<feature type="transmembrane region" description="Helical" evidence="7">
    <location>
        <begin position="119"/>
        <end position="140"/>
    </location>
</feature>
<dbReference type="PANTHER" id="PTHR30465:SF0">
    <property type="entry name" value="OLIGOPEPTIDE TRANSPORT SYSTEM PERMEASE PROTEIN APPB"/>
    <property type="match status" value="1"/>
</dbReference>
<dbReference type="Gene3D" id="1.10.3720.10">
    <property type="entry name" value="MetI-like"/>
    <property type="match status" value="1"/>
</dbReference>
<dbReference type="GO" id="GO:0005886">
    <property type="term" value="C:plasma membrane"/>
    <property type="evidence" value="ECO:0007669"/>
    <property type="project" value="UniProtKB-SubCell"/>
</dbReference>
<reference evidence="10 11" key="1">
    <citation type="submission" date="2020-05" db="EMBL/GenBank/DDBJ databases">
        <title>Genome sequence of Kribbella sandramycini ATCC 39419.</title>
        <authorList>
            <person name="Maclea K.S."/>
            <person name="Fair J.L."/>
        </authorList>
    </citation>
    <scope>NUCLEOTIDE SEQUENCE [LARGE SCALE GENOMIC DNA]</scope>
    <source>
        <strain evidence="10 11">ATCC 39419</strain>
    </source>
</reference>
<dbReference type="EMBL" id="JACHKF010000001">
    <property type="protein sequence ID" value="MBB6568873.1"/>
    <property type="molecule type" value="Genomic_DNA"/>
</dbReference>
<dbReference type="PROSITE" id="PS50928">
    <property type="entry name" value="ABC_TM1"/>
    <property type="match status" value="1"/>
</dbReference>
<keyword evidence="11" id="KW-1185">Reference proteome</keyword>
<evidence type="ECO:0000313" key="10">
    <source>
        <dbReference type="EMBL" id="NOL45641.1"/>
    </source>
</evidence>
<feature type="transmembrane region" description="Helical" evidence="7">
    <location>
        <begin position="152"/>
        <end position="175"/>
    </location>
</feature>
<dbReference type="RefSeq" id="WP_171678931.1">
    <property type="nucleotide sequence ID" value="NZ_BAAAGT010000019.1"/>
</dbReference>
<evidence type="ECO:0000256" key="3">
    <source>
        <dbReference type="ARBA" id="ARBA00022475"/>
    </source>
</evidence>
<dbReference type="InterPro" id="IPR045621">
    <property type="entry name" value="BPD_transp_1_N"/>
</dbReference>
<comment type="similarity">
    <text evidence="7">Belongs to the binding-protein-dependent transport system permease family.</text>
</comment>